<dbReference type="GO" id="GO:0004812">
    <property type="term" value="F:aminoacyl-tRNA ligase activity"/>
    <property type="evidence" value="ECO:0007669"/>
    <property type="project" value="UniProtKB-KW"/>
</dbReference>
<name>A0A841C957_9PSEU</name>
<dbReference type="InterPro" id="IPR045864">
    <property type="entry name" value="aa-tRNA-synth_II/BPL/LPL"/>
</dbReference>
<dbReference type="RefSeq" id="WP_221455256.1">
    <property type="nucleotide sequence ID" value="NZ_JACHJN010000001.1"/>
</dbReference>
<keyword evidence="1" id="KW-0030">Aminoacyl-tRNA synthetase</keyword>
<accession>A0A841C957</accession>
<keyword evidence="2" id="KW-1185">Reference proteome</keyword>
<dbReference type="EMBL" id="JACHJN010000001">
    <property type="protein sequence ID" value="MBB5953671.1"/>
    <property type="molecule type" value="Genomic_DNA"/>
</dbReference>
<proteinExistence type="predicted"/>
<keyword evidence="1" id="KW-0436">Ligase</keyword>
<evidence type="ECO:0000313" key="1">
    <source>
        <dbReference type="EMBL" id="MBB5953671.1"/>
    </source>
</evidence>
<dbReference type="Gene3D" id="3.30.930.10">
    <property type="entry name" value="Bira Bifunctional Protein, Domain 2"/>
    <property type="match status" value="1"/>
</dbReference>
<protein>
    <submittedName>
        <fullName evidence="1">Seryl-tRNA synthetase</fullName>
    </submittedName>
</protein>
<dbReference type="SUPFAM" id="SSF55681">
    <property type="entry name" value="Class II aaRS and biotin synthetases"/>
    <property type="match status" value="1"/>
</dbReference>
<organism evidence="1 2">
    <name type="scientific">Saccharothrix tamanrassetensis</name>
    <dbReference type="NCBI Taxonomy" id="1051531"/>
    <lineage>
        <taxon>Bacteria</taxon>
        <taxon>Bacillati</taxon>
        <taxon>Actinomycetota</taxon>
        <taxon>Actinomycetes</taxon>
        <taxon>Pseudonocardiales</taxon>
        <taxon>Pseudonocardiaceae</taxon>
        <taxon>Saccharothrix</taxon>
    </lineage>
</organism>
<sequence length="286" mass="30910">MPTQREGLVPVAGATGGLATIGPDAIRLVELLDACFLDWAGDFGADEVSYPPLLRVADLKRIDYFDNFPQLGMMVAGLRPDGLADMAGHTADRDTVSAERLADSGYVLPSAACYNVYFGLSGSTVDGTVTVTTRGRCFRQETEYVGLDRLLGFTMREIIRIGGPDEVGEFVEQARQRLTAFAEALDLGAALRNATDPFFDSDGPRAAMQRLIPVKQELASARGVAIASVNFHRNFFAERCDITLPDSGFAYSACVGMGLERWISALTERYGDVPSAVRAVEEHRAG</sequence>
<evidence type="ECO:0000313" key="2">
    <source>
        <dbReference type="Proteomes" id="UP000547510"/>
    </source>
</evidence>
<dbReference type="AlphaFoldDB" id="A0A841C957"/>
<dbReference type="Proteomes" id="UP000547510">
    <property type="component" value="Unassembled WGS sequence"/>
</dbReference>
<reference evidence="1 2" key="1">
    <citation type="submission" date="2020-08" db="EMBL/GenBank/DDBJ databases">
        <title>Genomic Encyclopedia of Type Strains, Phase III (KMG-III): the genomes of soil and plant-associated and newly described type strains.</title>
        <authorList>
            <person name="Whitman W."/>
        </authorList>
    </citation>
    <scope>NUCLEOTIDE SEQUENCE [LARGE SCALE GENOMIC DNA]</scope>
    <source>
        <strain evidence="1 2">CECT 8640</strain>
    </source>
</reference>
<comment type="caution">
    <text evidence="1">The sequence shown here is derived from an EMBL/GenBank/DDBJ whole genome shotgun (WGS) entry which is preliminary data.</text>
</comment>
<gene>
    <name evidence="1" type="ORF">FHS29_000241</name>
</gene>